<evidence type="ECO:0000313" key="2">
    <source>
        <dbReference type="Proteomes" id="UP000232063"/>
    </source>
</evidence>
<dbReference type="EMBL" id="CP024963">
    <property type="protein sequence ID" value="ATZ17247.1"/>
    <property type="molecule type" value="Genomic_DNA"/>
</dbReference>
<accession>A0A2K8NU06</accession>
<organism evidence="1 2">
    <name type="scientific">Williamsoniiplasma luminosum</name>
    <dbReference type="NCBI Taxonomy" id="214888"/>
    <lineage>
        <taxon>Bacteria</taxon>
        <taxon>Bacillati</taxon>
        <taxon>Mycoplasmatota</taxon>
        <taxon>Mollicutes</taxon>
        <taxon>Entomoplasmatales</taxon>
        <taxon>Williamsoniiplasma</taxon>
    </lineage>
</organism>
<name>A0A2K8NU06_9MOLU</name>
<evidence type="ECO:0000313" key="1">
    <source>
        <dbReference type="EMBL" id="ATZ17247.1"/>
    </source>
</evidence>
<proteinExistence type="predicted"/>
<sequence length="75" mass="9003">MQFPLSRKDYYILETLINKYSFKLINLVCGTQQDLDQNVNTFSHNEFYILKNLHKKYSSSDLQYVASYIKSRKEK</sequence>
<protein>
    <submittedName>
        <fullName evidence="1">Uncharacterized protein</fullName>
    </submittedName>
</protein>
<dbReference type="Proteomes" id="UP000232063">
    <property type="component" value="Chromosome"/>
</dbReference>
<keyword evidence="2" id="KW-1185">Reference proteome</keyword>
<dbReference type="KEGG" id="elj:ELUMI_v1c05230"/>
<gene>
    <name evidence="1" type="ORF">ELUMI_v1c05230</name>
</gene>
<dbReference type="AlphaFoldDB" id="A0A2K8NU06"/>
<reference evidence="1 2" key="1">
    <citation type="submission" date="2017-11" db="EMBL/GenBank/DDBJ databases">
        <title>Genome sequence of Entomoplasma luminosum PIMN-1 (ATCC 49195).</title>
        <authorList>
            <person name="Lo W.-S."/>
            <person name="Gasparich G.E."/>
            <person name="Kuo C.-H."/>
        </authorList>
    </citation>
    <scope>NUCLEOTIDE SEQUENCE [LARGE SCALE GENOMIC DNA]</scope>
    <source>
        <strain evidence="1 2">PIMN-1</strain>
    </source>
</reference>